<accession>A0A1Y2LQP0</accession>
<evidence type="ECO:0000313" key="2">
    <source>
        <dbReference type="EMBL" id="OSS45218.1"/>
    </source>
</evidence>
<protein>
    <submittedName>
        <fullName evidence="2">Uncharacterized protein</fullName>
    </submittedName>
</protein>
<feature type="compositionally biased region" description="Basic and acidic residues" evidence="1">
    <location>
        <begin position="684"/>
        <end position="703"/>
    </location>
</feature>
<feature type="region of interest" description="Disordered" evidence="1">
    <location>
        <begin position="546"/>
        <end position="600"/>
    </location>
</feature>
<gene>
    <name evidence="2" type="ORF">B5807_09133</name>
</gene>
<dbReference type="Proteomes" id="UP000193240">
    <property type="component" value="Unassembled WGS sequence"/>
</dbReference>
<feature type="region of interest" description="Disordered" evidence="1">
    <location>
        <begin position="242"/>
        <end position="296"/>
    </location>
</feature>
<dbReference type="AlphaFoldDB" id="A0A1Y2LQP0"/>
<keyword evidence="3" id="KW-1185">Reference proteome</keyword>
<evidence type="ECO:0000256" key="1">
    <source>
        <dbReference type="SAM" id="MobiDB-lite"/>
    </source>
</evidence>
<organism evidence="2 3">
    <name type="scientific">Epicoccum nigrum</name>
    <name type="common">Soil fungus</name>
    <name type="synonym">Epicoccum purpurascens</name>
    <dbReference type="NCBI Taxonomy" id="105696"/>
    <lineage>
        <taxon>Eukaryota</taxon>
        <taxon>Fungi</taxon>
        <taxon>Dikarya</taxon>
        <taxon>Ascomycota</taxon>
        <taxon>Pezizomycotina</taxon>
        <taxon>Dothideomycetes</taxon>
        <taxon>Pleosporomycetidae</taxon>
        <taxon>Pleosporales</taxon>
        <taxon>Pleosporineae</taxon>
        <taxon>Didymellaceae</taxon>
        <taxon>Epicoccum</taxon>
    </lineage>
</organism>
<feature type="region of interest" description="Disordered" evidence="1">
    <location>
        <begin position="667"/>
        <end position="715"/>
    </location>
</feature>
<feature type="region of interest" description="Disordered" evidence="1">
    <location>
        <begin position="417"/>
        <end position="473"/>
    </location>
</feature>
<reference evidence="2 3" key="1">
    <citation type="journal article" date="2017" name="Genome Announc.">
        <title>Genome sequence of the saprophytic ascomycete Epicoccum nigrum ICMP 19927 strain isolated from New Zealand.</title>
        <authorList>
            <person name="Fokin M."/>
            <person name="Fleetwood D."/>
            <person name="Weir B.S."/>
            <person name="Villas-Boas S.G."/>
        </authorList>
    </citation>
    <scope>NUCLEOTIDE SEQUENCE [LARGE SCALE GENOMIC DNA]</scope>
    <source>
        <strain evidence="2 3">ICMP 19927</strain>
    </source>
</reference>
<sequence>MGKSATYYNLDDFNTYKKAQGKCLPPRNNVLAAACHIQTLLDAKKFTYGFLGGLPMLCLGYKREMPDLHVAYEERDFERLQKKLGSDRRVRLPIGMNPLMPSKILVWTGPDHKDLGCTVNASIEVDLVPSGSCSAPPAGTLTKNIVLMGLKTASGTQMVFKSLNIQYQVATLLSYCKARDLFWDPKKDILFLCKNENEDVRSCRGQLNIKHVKELFLGTSFLSRLSPEDQYLCYRTLLDTDPPPTMSVTPPAPQITAQPKSKPEGTDLSTDATSPRSRYQNANGHRSSSNGLPTTQNAKPLAMEQAQDIKRTSRIQDLQCVQSAKPHTVSTETAARKAHKSMPNLVAVQDIVSAPFPGLQASKIVMDKQQQPIPTQNTLKLSPQIPSGSRQVQVSSTLEYGGAFRPAYIQKGDENAVANQAPPTGRKSLPHQSAPPRSDSTGTLVEGLQSQKGSLHVVSHEGHQSPPQQYFERKDTLERGRLRLVGPEGIYGAPENPSRGEEPQGQRQRHHSAPPPIQNHPGFVFELDAVQTPTTTFIAELPADPVVSSSSKPHTAQIHGAPSLQAPAKPSNPRTQSEPRDTGSLLPASLAIGGPGAQTHRLSLSHPPPSNEQFVEFSTRKTNAYRYSAFVHPQAAIPGALRIGFAKEETPSYKPYRPFIFTDELDRNDSVSSNYSPKHRHKRDASDDSTASHDSSKLAKEYQDLLGTEEGYGRD</sequence>
<dbReference type="STRING" id="105696.A0A1Y2LQP0"/>
<feature type="compositionally biased region" description="Polar residues" evidence="1">
    <location>
        <begin position="438"/>
        <end position="453"/>
    </location>
</feature>
<proteinExistence type="predicted"/>
<evidence type="ECO:0000313" key="3">
    <source>
        <dbReference type="Proteomes" id="UP000193240"/>
    </source>
</evidence>
<name>A0A1Y2LQP0_EPING</name>
<feature type="region of interest" description="Disordered" evidence="1">
    <location>
        <begin position="486"/>
        <end position="521"/>
    </location>
</feature>
<dbReference type="InParanoid" id="A0A1Y2LQP0"/>
<feature type="compositionally biased region" description="Pro residues" evidence="1">
    <location>
        <begin position="242"/>
        <end position="253"/>
    </location>
</feature>
<dbReference type="EMBL" id="KZ107855">
    <property type="protein sequence ID" value="OSS45218.1"/>
    <property type="molecule type" value="Genomic_DNA"/>
</dbReference>
<feature type="compositionally biased region" description="Polar residues" evidence="1">
    <location>
        <begin position="267"/>
        <end position="296"/>
    </location>
</feature>